<dbReference type="STRING" id="106549.A0A540L758"/>
<evidence type="ECO:0000256" key="11">
    <source>
        <dbReference type="ARBA" id="ARBA00022989"/>
    </source>
</evidence>
<dbReference type="SMART" id="SM00369">
    <property type="entry name" value="LRR_TYP"/>
    <property type="match status" value="5"/>
</dbReference>
<dbReference type="SUPFAM" id="SSF52047">
    <property type="entry name" value="RNI-like"/>
    <property type="match status" value="1"/>
</dbReference>
<dbReference type="InterPro" id="IPR011009">
    <property type="entry name" value="Kinase-like_dom_sf"/>
</dbReference>
<keyword evidence="8 14" id="KW-0547">Nucleotide-binding</keyword>
<gene>
    <name evidence="17" type="ORF">C1H46_032151</name>
</gene>
<keyword evidence="18" id="KW-1185">Reference proteome</keyword>
<proteinExistence type="predicted"/>
<dbReference type="PROSITE" id="PS00108">
    <property type="entry name" value="PROTEIN_KINASE_ST"/>
    <property type="match status" value="1"/>
</dbReference>
<dbReference type="SMART" id="SM00220">
    <property type="entry name" value="S_TKc"/>
    <property type="match status" value="1"/>
</dbReference>
<dbReference type="FunFam" id="3.80.10.10:FF:000233">
    <property type="entry name" value="Leucine-rich repeat receptor-like protein kinase TDR"/>
    <property type="match status" value="1"/>
</dbReference>
<keyword evidence="5 15" id="KW-0812">Transmembrane</keyword>
<evidence type="ECO:0000256" key="7">
    <source>
        <dbReference type="ARBA" id="ARBA00022737"/>
    </source>
</evidence>
<reference evidence="17 18" key="1">
    <citation type="journal article" date="2019" name="G3 (Bethesda)">
        <title>Sequencing of a Wild Apple (Malus baccata) Genome Unravels the Differences Between Cultivated and Wild Apple Species Regarding Disease Resistance and Cold Tolerance.</title>
        <authorList>
            <person name="Chen X."/>
        </authorList>
    </citation>
    <scope>NUCLEOTIDE SEQUENCE [LARGE SCALE GENOMIC DNA]</scope>
    <source>
        <strain evidence="18">cv. Shandingzi</strain>
        <tissue evidence="17">Leaves</tissue>
    </source>
</reference>
<evidence type="ECO:0000259" key="16">
    <source>
        <dbReference type="PROSITE" id="PS50011"/>
    </source>
</evidence>
<feature type="transmembrane region" description="Helical" evidence="15">
    <location>
        <begin position="414"/>
        <end position="434"/>
    </location>
</feature>
<dbReference type="InterPro" id="IPR008271">
    <property type="entry name" value="Ser/Thr_kinase_AS"/>
</dbReference>
<name>A0A540L758_MALBA</name>
<keyword evidence="4" id="KW-0808">Transferase</keyword>
<evidence type="ECO:0000256" key="3">
    <source>
        <dbReference type="ARBA" id="ARBA00022614"/>
    </source>
</evidence>
<evidence type="ECO:0000256" key="1">
    <source>
        <dbReference type="ARBA" id="ARBA00004167"/>
    </source>
</evidence>
<evidence type="ECO:0000256" key="10">
    <source>
        <dbReference type="ARBA" id="ARBA00022840"/>
    </source>
</evidence>
<accession>A0A540L758</accession>
<dbReference type="PANTHER" id="PTHR27008:SF585">
    <property type="entry name" value="PROTEIN KINASE DOMAIN-CONTAINING PROTEIN"/>
    <property type="match status" value="1"/>
</dbReference>
<dbReference type="AlphaFoldDB" id="A0A540L758"/>
<dbReference type="Gene3D" id="1.10.510.10">
    <property type="entry name" value="Transferase(Phosphotransferase) domain 1"/>
    <property type="match status" value="1"/>
</dbReference>
<dbReference type="PROSITE" id="PS00107">
    <property type="entry name" value="PROTEIN_KINASE_ATP"/>
    <property type="match status" value="1"/>
</dbReference>
<dbReference type="InterPro" id="IPR017441">
    <property type="entry name" value="Protein_kinase_ATP_BS"/>
</dbReference>
<evidence type="ECO:0000256" key="2">
    <source>
        <dbReference type="ARBA" id="ARBA00022553"/>
    </source>
</evidence>
<keyword evidence="7" id="KW-0677">Repeat</keyword>
<dbReference type="GO" id="GO:0005524">
    <property type="term" value="F:ATP binding"/>
    <property type="evidence" value="ECO:0007669"/>
    <property type="project" value="UniProtKB-UniRule"/>
</dbReference>
<dbReference type="InterPro" id="IPR051809">
    <property type="entry name" value="Plant_receptor-like_S/T_kinase"/>
</dbReference>
<dbReference type="InterPro" id="IPR000719">
    <property type="entry name" value="Prot_kinase_dom"/>
</dbReference>
<evidence type="ECO:0000256" key="6">
    <source>
        <dbReference type="ARBA" id="ARBA00022729"/>
    </source>
</evidence>
<dbReference type="InterPro" id="IPR001611">
    <property type="entry name" value="Leu-rich_rpt"/>
</dbReference>
<dbReference type="PROSITE" id="PS50011">
    <property type="entry name" value="PROTEIN_KINASE_DOM"/>
    <property type="match status" value="1"/>
</dbReference>
<keyword evidence="13" id="KW-0325">Glycoprotein</keyword>
<comment type="caution">
    <text evidence="17">The sequence shown here is derived from an EMBL/GenBank/DDBJ whole genome shotgun (WGS) entry which is preliminary data.</text>
</comment>
<evidence type="ECO:0000256" key="15">
    <source>
        <dbReference type="SAM" id="Phobius"/>
    </source>
</evidence>
<dbReference type="Proteomes" id="UP000315295">
    <property type="component" value="Unassembled WGS sequence"/>
</dbReference>
<evidence type="ECO:0000256" key="14">
    <source>
        <dbReference type="PROSITE-ProRule" id="PRU10141"/>
    </source>
</evidence>
<feature type="domain" description="Protein kinase" evidence="16">
    <location>
        <begin position="470"/>
        <end position="648"/>
    </location>
</feature>
<dbReference type="SUPFAM" id="SSF56112">
    <property type="entry name" value="Protein kinase-like (PK-like)"/>
    <property type="match status" value="1"/>
</dbReference>
<sequence length="648" mass="70220">MSKIIAISLTGNQLSGSLPANIGIGVPDLQKFFVADNQLSGPFPNFMSNGSKLARLDMSTNSFYGFIPTKLCLLKTLEYLSLSKNNLAINTSTPEVNILSCFANLTNLWGFLLSENPLNITLPVSFGNLSTSLEYLDISNCNLRGNIPSDIGNMSKLTSLDLGYNELSGSIPTSVGRLGNLQGLYLNDNKLQGYIPYELCQLDNLAELLLGGNQLSGSVPSCLGNLVATLRTLSLASNLLSSTIPPSLWQLTYILHLNLSTNSLSGPLSESIGKLTVATDMDLSNNQLSGALPNSIGGLQDLVSLSLKDNNLDGHIPSSFGNMLSLEFLDLSKNNLSGVIPKSLETLLHLKYLNLSINILQGEIPTGGPFKNFSAQSFTSNAALCGAPRLHVQPCTNSTEKPNSKKARKSIVKYIVPGILSAMLLGTFIALLIVRMKRNNVEVATDTILLPDQHWRKVSYQELLRVTSGFNESNLIGTGGFGSVYKGTLSNGMEVAVKVLNLQLEEAFKTFDSECEMLSNIRHRNLIKIINSCNEVGFKALVLNYMSNGSLERWLYSEKFCSLSILERLNIMIDVALALEYLHHGYPIPIVHCDLKPGNILLDENMVAHVADFGIAKLLGGGDSMTQTLTLATIGYMAPGNVLTIVYL</sequence>
<dbReference type="Pfam" id="PF13855">
    <property type="entry name" value="LRR_8"/>
    <property type="match status" value="2"/>
</dbReference>
<keyword evidence="9" id="KW-0418">Kinase</keyword>
<evidence type="ECO:0000256" key="4">
    <source>
        <dbReference type="ARBA" id="ARBA00022679"/>
    </source>
</evidence>
<keyword evidence="6" id="KW-0732">Signal</keyword>
<evidence type="ECO:0000256" key="5">
    <source>
        <dbReference type="ARBA" id="ARBA00022692"/>
    </source>
</evidence>
<feature type="binding site" evidence="14">
    <location>
        <position position="498"/>
    </location>
    <ligand>
        <name>ATP</name>
        <dbReference type="ChEBI" id="CHEBI:30616"/>
    </ligand>
</feature>
<evidence type="ECO:0000256" key="13">
    <source>
        <dbReference type="ARBA" id="ARBA00023180"/>
    </source>
</evidence>
<keyword evidence="3" id="KW-0433">Leucine-rich repeat</keyword>
<dbReference type="Pfam" id="PF00069">
    <property type="entry name" value="Pkinase"/>
    <property type="match status" value="1"/>
</dbReference>
<keyword evidence="11 15" id="KW-1133">Transmembrane helix</keyword>
<comment type="subcellular location">
    <subcellularLocation>
        <location evidence="1">Membrane</location>
        <topology evidence="1">Single-pass membrane protein</topology>
    </subcellularLocation>
</comment>
<keyword evidence="10 14" id="KW-0067">ATP-binding</keyword>
<protein>
    <recommendedName>
        <fullName evidence="16">Protein kinase domain-containing protein</fullName>
    </recommendedName>
</protein>
<dbReference type="InterPro" id="IPR032675">
    <property type="entry name" value="LRR_dom_sf"/>
</dbReference>
<dbReference type="PANTHER" id="PTHR27008">
    <property type="entry name" value="OS04G0122200 PROTEIN"/>
    <property type="match status" value="1"/>
</dbReference>
<evidence type="ECO:0000313" key="17">
    <source>
        <dbReference type="EMBL" id="TQD82307.1"/>
    </source>
</evidence>
<evidence type="ECO:0000313" key="18">
    <source>
        <dbReference type="Proteomes" id="UP000315295"/>
    </source>
</evidence>
<dbReference type="Gene3D" id="3.30.200.20">
    <property type="entry name" value="Phosphorylase Kinase, domain 1"/>
    <property type="match status" value="1"/>
</dbReference>
<dbReference type="FunFam" id="3.80.10.10:FF:000722">
    <property type="entry name" value="Leucine-rich repeat receptor-like protein kinase"/>
    <property type="match status" value="1"/>
</dbReference>
<dbReference type="Pfam" id="PF00560">
    <property type="entry name" value="LRR_1"/>
    <property type="match status" value="3"/>
</dbReference>
<keyword evidence="12 15" id="KW-0472">Membrane</keyword>
<evidence type="ECO:0000256" key="8">
    <source>
        <dbReference type="ARBA" id="ARBA00022741"/>
    </source>
</evidence>
<dbReference type="FunFam" id="3.30.200.20:FF:000661">
    <property type="entry name" value="Serine-threonine protein kinase plant-type"/>
    <property type="match status" value="1"/>
</dbReference>
<keyword evidence="2" id="KW-0597">Phosphoprotein</keyword>
<dbReference type="GO" id="GO:0004672">
    <property type="term" value="F:protein kinase activity"/>
    <property type="evidence" value="ECO:0007669"/>
    <property type="project" value="InterPro"/>
</dbReference>
<organism evidence="17 18">
    <name type="scientific">Malus baccata</name>
    <name type="common">Siberian crab apple</name>
    <name type="synonym">Pyrus baccata</name>
    <dbReference type="NCBI Taxonomy" id="106549"/>
    <lineage>
        <taxon>Eukaryota</taxon>
        <taxon>Viridiplantae</taxon>
        <taxon>Streptophyta</taxon>
        <taxon>Embryophyta</taxon>
        <taxon>Tracheophyta</taxon>
        <taxon>Spermatophyta</taxon>
        <taxon>Magnoliopsida</taxon>
        <taxon>eudicotyledons</taxon>
        <taxon>Gunneridae</taxon>
        <taxon>Pentapetalae</taxon>
        <taxon>rosids</taxon>
        <taxon>fabids</taxon>
        <taxon>Rosales</taxon>
        <taxon>Rosaceae</taxon>
        <taxon>Amygdaloideae</taxon>
        <taxon>Maleae</taxon>
        <taxon>Malus</taxon>
    </lineage>
</organism>
<dbReference type="InterPro" id="IPR003591">
    <property type="entry name" value="Leu-rich_rpt_typical-subtyp"/>
</dbReference>
<dbReference type="Gene3D" id="3.80.10.10">
    <property type="entry name" value="Ribonuclease Inhibitor"/>
    <property type="match status" value="2"/>
</dbReference>
<dbReference type="EMBL" id="VIEB01000728">
    <property type="protein sequence ID" value="TQD82307.1"/>
    <property type="molecule type" value="Genomic_DNA"/>
</dbReference>
<dbReference type="GO" id="GO:0009791">
    <property type="term" value="P:post-embryonic development"/>
    <property type="evidence" value="ECO:0007669"/>
    <property type="project" value="UniProtKB-ARBA"/>
</dbReference>
<dbReference type="GO" id="GO:0016020">
    <property type="term" value="C:membrane"/>
    <property type="evidence" value="ECO:0007669"/>
    <property type="project" value="UniProtKB-SubCell"/>
</dbReference>
<evidence type="ECO:0000256" key="12">
    <source>
        <dbReference type="ARBA" id="ARBA00023136"/>
    </source>
</evidence>
<evidence type="ECO:0000256" key="9">
    <source>
        <dbReference type="ARBA" id="ARBA00022777"/>
    </source>
</evidence>